<proteinExistence type="inferred from homology"/>
<keyword evidence="5" id="KW-0433">Leucine-rich repeat</keyword>
<dbReference type="Pfam" id="PF13855">
    <property type="entry name" value="LRR_8"/>
    <property type="match status" value="3"/>
</dbReference>
<evidence type="ECO:0000259" key="15">
    <source>
        <dbReference type="Pfam" id="PF23598"/>
    </source>
</evidence>
<feature type="domain" description="Leucine-rich repeat-containing N-terminal plant-type" evidence="14">
    <location>
        <begin position="27"/>
        <end position="62"/>
    </location>
</feature>
<dbReference type="InterPro" id="IPR001611">
    <property type="entry name" value="Leu-rich_rpt"/>
</dbReference>
<dbReference type="InterPro" id="IPR055414">
    <property type="entry name" value="LRR_R13L4/SHOC2-like"/>
</dbReference>
<dbReference type="FunFam" id="3.80.10.10:FF:000095">
    <property type="entry name" value="LRR receptor-like serine/threonine-protein kinase GSO1"/>
    <property type="match status" value="1"/>
</dbReference>
<feature type="domain" description="Disease resistance R13L4/SHOC-2-like LRR" evidence="15">
    <location>
        <begin position="632"/>
        <end position="783"/>
    </location>
</feature>
<evidence type="ECO:0000259" key="14">
    <source>
        <dbReference type="Pfam" id="PF08263"/>
    </source>
</evidence>
<evidence type="ECO:0000256" key="5">
    <source>
        <dbReference type="ARBA" id="ARBA00022614"/>
    </source>
</evidence>
<evidence type="ECO:0000256" key="6">
    <source>
        <dbReference type="ARBA" id="ARBA00022692"/>
    </source>
</evidence>
<evidence type="ECO:0000256" key="13">
    <source>
        <dbReference type="SAM" id="Phobius"/>
    </source>
</evidence>
<comment type="subcellular location">
    <subcellularLocation>
        <location evidence="1">Cell membrane</location>
        <topology evidence="1">Single-pass membrane protein</topology>
    </subcellularLocation>
    <subcellularLocation>
        <location evidence="2">Membrane</location>
        <topology evidence="2">Single-pass type I membrane protein</topology>
    </subcellularLocation>
</comment>
<evidence type="ECO:0000256" key="4">
    <source>
        <dbReference type="ARBA" id="ARBA00022475"/>
    </source>
</evidence>
<accession>A0AAN8YEJ7</accession>
<keyword evidence="10 13" id="KW-0472">Membrane</keyword>
<dbReference type="Pfam" id="PF00560">
    <property type="entry name" value="LRR_1"/>
    <property type="match status" value="1"/>
</dbReference>
<dbReference type="InterPro" id="IPR003591">
    <property type="entry name" value="Leu-rich_rpt_typical-subtyp"/>
</dbReference>
<keyword evidence="9 13" id="KW-1133">Transmembrane helix</keyword>
<keyword evidence="6 13" id="KW-0812">Transmembrane</keyword>
<evidence type="ECO:0000256" key="11">
    <source>
        <dbReference type="ARBA" id="ARBA00023170"/>
    </source>
</evidence>
<feature type="transmembrane region" description="Helical" evidence="13">
    <location>
        <begin position="981"/>
        <end position="1005"/>
    </location>
</feature>
<keyword evidence="11" id="KW-0675">Receptor</keyword>
<dbReference type="Pfam" id="PF08263">
    <property type="entry name" value="LRRNT_2"/>
    <property type="match status" value="1"/>
</dbReference>
<dbReference type="Proteomes" id="UP001371456">
    <property type="component" value="Unassembled WGS sequence"/>
</dbReference>
<evidence type="ECO:0000313" key="16">
    <source>
        <dbReference type="EMBL" id="KAK6790344.1"/>
    </source>
</evidence>
<dbReference type="FunFam" id="3.80.10.10:FF:000213">
    <property type="entry name" value="Tyrosine-sulfated glycopeptide receptor 1"/>
    <property type="match status" value="1"/>
</dbReference>
<gene>
    <name evidence="16" type="ORF">RDI58_014144</name>
</gene>
<evidence type="ECO:0008006" key="18">
    <source>
        <dbReference type="Google" id="ProtNLM"/>
    </source>
</evidence>
<dbReference type="GO" id="GO:0005886">
    <property type="term" value="C:plasma membrane"/>
    <property type="evidence" value="ECO:0007669"/>
    <property type="project" value="UniProtKB-SubCell"/>
</dbReference>
<keyword evidence="8" id="KW-0677">Repeat</keyword>
<organism evidence="16 17">
    <name type="scientific">Solanum bulbocastanum</name>
    <name type="common">Wild potato</name>
    <dbReference type="NCBI Taxonomy" id="147425"/>
    <lineage>
        <taxon>Eukaryota</taxon>
        <taxon>Viridiplantae</taxon>
        <taxon>Streptophyta</taxon>
        <taxon>Embryophyta</taxon>
        <taxon>Tracheophyta</taxon>
        <taxon>Spermatophyta</taxon>
        <taxon>Magnoliopsida</taxon>
        <taxon>eudicotyledons</taxon>
        <taxon>Gunneridae</taxon>
        <taxon>Pentapetalae</taxon>
        <taxon>asterids</taxon>
        <taxon>lamiids</taxon>
        <taxon>Solanales</taxon>
        <taxon>Solanaceae</taxon>
        <taxon>Solanoideae</taxon>
        <taxon>Solaneae</taxon>
        <taxon>Solanum</taxon>
    </lineage>
</organism>
<sequence length="1029" mass="113933">MKLMKVFIIFATLFFYFSIVYSCLVGEGEALMSFKSLLTDPSNRLSSWKGENCCNWKGIKCSSEGRVVVVNLRNVNPDEVIINSNKEVVSSSNNISDFSLKGTISPLLFTLDDLQYLDLSFNNFMYSKLPVEISNLTKLTYLNLSNAMFQDSITTQFSNLTSLRYLDLSCANLVLDMSSVTISLTLPPKLDFGSLLSFISYGYLSSPNLRWLEGLRRLRYLVLTGVDLSKASESFHWAKPISSLSNLMSLELSSCNISGRIPIEQLLNLTSLSTVDMRSNVLTSTIPDMISNLTSLSVVNFRGNDLNGHIPYLPQLERLSVSSNPAMTIDLVSMFSVPWPKLTFLDISFTWVGGPIPPSLSNSTLLSYFRADGCSIQGSMPSSITKLQKLSILMLNNNDITGQLPVSMSSLVSLQYLSLIQNSLQGYIPNSICQVPSLEYLNLQWNDLTGGLPSCILQLPKLSGLYVQMNNLNGNMPLSLLQKSRLDQISFGVSGLSVELDDQDQSFVQTFQPTVLEFTSCNMRGEIPKFFSNLTNLEILILANNSLSGAIPYWLLNLPSLSVLDLSMNNFKGVIPPMIQMKSSSFPTLVNLARNKLEGPIPTQLENVNVIDLSFNNFVGSIPTQIGEVHGIRSISLSGNKIHGPIPESFCQATNVFQVLDLSNNSLSGTIRRNLGNCKSLIYLDLGKNKLSGSVPKELERVTSLRYLDLNGNEFEGSFPTVIEKFQDLEILNLAGNRFEGRIPKFIGELHRLRILMLASNSFNESIPEELMKLENLQYIGLSRNNLSGPIPKNLDGLKMMMKTQNQTTILGYVYSLKFTGAQLEIVTKGQTHFLVSVYSYNTGFDVSSNALTGKIPEKIGLLSGIPFLNLSHNNLTGVIPTTIGEMISLESLDLSYNQLTGEIPVTLAPLDFLAYLNLSYNNLSGRIPRNPHFDTLYQDGAAYIGNKYLCGTPDGMNCSNNGPSIITETTENGSHDQENVLFVLVIFSGFVTGVAGVFLLLHLIDENWRNRYWSAVDRIVLKIVTCKL</sequence>
<keyword evidence="7" id="KW-0732">Signal</keyword>
<dbReference type="SMART" id="SM00369">
    <property type="entry name" value="LRR_TYP"/>
    <property type="match status" value="9"/>
</dbReference>
<evidence type="ECO:0000256" key="9">
    <source>
        <dbReference type="ARBA" id="ARBA00022989"/>
    </source>
</evidence>
<comment type="similarity">
    <text evidence="3">Belongs to the RLP family.</text>
</comment>
<protein>
    <recommendedName>
        <fullName evidence="18">Leucine-rich repeat-containing N-terminal plant-type domain-containing protein</fullName>
    </recommendedName>
</protein>
<name>A0AAN8YEJ7_SOLBU</name>
<dbReference type="Gene3D" id="3.80.10.10">
    <property type="entry name" value="Ribonuclease Inhibitor"/>
    <property type="match status" value="4"/>
</dbReference>
<evidence type="ECO:0000256" key="8">
    <source>
        <dbReference type="ARBA" id="ARBA00022737"/>
    </source>
</evidence>
<dbReference type="SUPFAM" id="SSF52047">
    <property type="entry name" value="RNI-like"/>
    <property type="match status" value="2"/>
</dbReference>
<dbReference type="GO" id="GO:0050832">
    <property type="term" value="P:defense response to fungus"/>
    <property type="evidence" value="ECO:0007669"/>
    <property type="project" value="UniProtKB-ARBA"/>
</dbReference>
<keyword evidence="17" id="KW-1185">Reference proteome</keyword>
<evidence type="ECO:0000256" key="1">
    <source>
        <dbReference type="ARBA" id="ARBA00004162"/>
    </source>
</evidence>
<evidence type="ECO:0000313" key="17">
    <source>
        <dbReference type="Proteomes" id="UP001371456"/>
    </source>
</evidence>
<keyword evidence="4" id="KW-1003">Cell membrane</keyword>
<evidence type="ECO:0000256" key="12">
    <source>
        <dbReference type="ARBA" id="ARBA00023180"/>
    </source>
</evidence>
<dbReference type="Pfam" id="PF23598">
    <property type="entry name" value="LRR_14"/>
    <property type="match status" value="1"/>
</dbReference>
<dbReference type="PANTHER" id="PTHR27000:SF716">
    <property type="entry name" value="LRR RECEPTOR-LIKE SERINE_THREONINE-PROTEIN KINASE FLS2"/>
    <property type="match status" value="1"/>
</dbReference>
<dbReference type="AlphaFoldDB" id="A0AAN8YEJ7"/>
<dbReference type="PROSITE" id="PS51257">
    <property type="entry name" value="PROKAR_LIPOPROTEIN"/>
    <property type="match status" value="1"/>
</dbReference>
<comment type="caution">
    <text evidence="16">The sequence shown here is derived from an EMBL/GenBank/DDBJ whole genome shotgun (WGS) entry which is preliminary data.</text>
</comment>
<evidence type="ECO:0000256" key="2">
    <source>
        <dbReference type="ARBA" id="ARBA00004479"/>
    </source>
</evidence>
<keyword evidence="12" id="KW-0325">Glycoprotein</keyword>
<dbReference type="InterPro" id="IPR013210">
    <property type="entry name" value="LRR_N_plant-typ"/>
</dbReference>
<evidence type="ECO:0000256" key="7">
    <source>
        <dbReference type="ARBA" id="ARBA00022729"/>
    </source>
</evidence>
<dbReference type="InterPro" id="IPR032675">
    <property type="entry name" value="LRR_dom_sf"/>
</dbReference>
<reference evidence="16 17" key="1">
    <citation type="submission" date="2024-02" db="EMBL/GenBank/DDBJ databases">
        <title>de novo genome assembly of Solanum bulbocastanum strain 11H21.</title>
        <authorList>
            <person name="Hosaka A.J."/>
        </authorList>
    </citation>
    <scope>NUCLEOTIDE SEQUENCE [LARGE SCALE GENOMIC DNA]</scope>
    <source>
        <tissue evidence="16">Young leaves</tissue>
    </source>
</reference>
<dbReference type="PANTHER" id="PTHR27000">
    <property type="entry name" value="LEUCINE-RICH REPEAT RECEPTOR-LIKE PROTEIN KINASE FAMILY PROTEIN-RELATED"/>
    <property type="match status" value="1"/>
</dbReference>
<dbReference type="EMBL" id="JBANQN010000005">
    <property type="protein sequence ID" value="KAK6790344.1"/>
    <property type="molecule type" value="Genomic_DNA"/>
</dbReference>
<evidence type="ECO:0000256" key="3">
    <source>
        <dbReference type="ARBA" id="ARBA00009592"/>
    </source>
</evidence>
<evidence type="ECO:0000256" key="10">
    <source>
        <dbReference type="ARBA" id="ARBA00023136"/>
    </source>
</evidence>